<sequence length="401" mass="45794">MFNFYKKLSTSQTRILLFLSFGLLVVMCFLVFGAMKLTEEKPFSTKIEKKTPLASISNYSSIFKVTDKSKEKELTTKDKNQYTDNMRTPFPADLVGDSTFENDKHAHVVQSVIEVKLDPKKQNGTPADMNDFINRYKGTTPHLGITPRVLLKKEKNATDTNVNDLELSNLQATVMTKDRNNQNEKPENIMVLDLRTNRKKKSNKNNVIEDVFEINNEKAFPKIPFDTKDSKAIITQTLSEWNDYSKKEENKDPVLNPPKIIDTLKILNDNNSPETLQAVDIWCLVSLQQLVALDDDVKIALWKNAKDIKDESDTNNTQYLEDFNKNYENEITLSIDFYLSDDKGNPQTGTKILDTANIKLENKDYQRPPVESGPTGGRKIKITNTKPQVRTKEKTIIQQAS</sequence>
<evidence type="ECO:0000313" key="3">
    <source>
        <dbReference type="Proteomes" id="UP000283896"/>
    </source>
</evidence>
<dbReference type="AlphaFoldDB" id="A0A421NVC0"/>
<accession>A0A421NVC0</accession>
<organism evidence="2 3">
    <name type="scientific">Candidatus Phytoplasma solani</name>
    <dbReference type="NCBI Taxonomy" id="69896"/>
    <lineage>
        <taxon>Bacteria</taxon>
        <taxon>Bacillati</taxon>
        <taxon>Mycoplasmatota</taxon>
        <taxon>Mollicutes</taxon>
        <taxon>Acholeplasmatales</taxon>
        <taxon>Acholeplasmataceae</taxon>
        <taxon>Candidatus Phytoplasma</taxon>
        <taxon>16SrXII (Stolbur group)</taxon>
    </lineage>
</organism>
<dbReference type="EMBL" id="MPBG01000007">
    <property type="protein sequence ID" value="RMI87864.1"/>
    <property type="molecule type" value="Genomic_DNA"/>
</dbReference>
<dbReference type="Proteomes" id="UP000283896">
    <property type="component" value="Unassembled WGS sequence"/>
</dbReference>
<keyword evidence="3" id="KW-1185">Reference proteome</keyword>
<evidence type="ECO:0000256" key="1">
    <source>
        <dbReference type="SAM" id="MobiDB-lite"/>
    </source>
</evidence>
<proteinExistence type="predicted"/>
<comment type="caution">
    <text evidence="2">The sequence shown here is derived from an EMBL/GenBank/DDBJ whole genome shotgun (WGS) entry which is preliminary data.</text>
</comment>
<reference evidence="3" key="1">
    <citation type="submission" date="2016-11" db="EMBL/GenBank/DDBJ databases">
        <title>Genome sequence of Candidatus Phytoplasma solani strain SA-1.</title>
        <authorList>
            <person name="Haryono M."/>
            <person name="Samarzija I."/>
            <person name="Seruga Music M."/>
            <person name="Hogenhout S."/>
            <person name="Kuo C.-H."/>
        </authorList>
    </citation>
    <scope>NUCLEOTIDE SEQUENCE [LARGE SCALE GENOMIC DNA]</scope>
    <source>
        <strain evidence="3">SA-1</strain>
    </source>
</reference>
<protein>
    <submittedName>
        <fullName evidence="2">Uncharacterized protein</fullName>
    </submittedName>
</protein>
<gene>
    <name evidence="2" type="ORF">PSSA1_v1c4850</name>
</gene>
<name>A0A421NVC0_9MOLU</name>
<dbReference type="STRING" id="69896.S284_03760"/>
<evidence type="ECO:0000313" key="2">
    <source>
        <dbReference type="EMBL" id="RMI87864.1"/>
    </source>
</evidence>
<feature type="region of interest" description="Disordered" evidence="1">
    <location>
        <begin position="363"/>
        <end position="401"/>
    </location>
</feature>
<dbReference type="RefSeq" id="WP_122225549.1">
    <property type="nucleotide sequence ID" value="NZ_MPBG01000007.1"/>
</dbReference>